<dbReference type="SUPFAM" id="SSF56281">
    <property type="entry name" value="Metallo-hydrolase/oxidoreductase"/>
    <property type="match status" value="1"/>
</dbReference>
<evidence type="ECO:0000259" key="2">
    <source>
        <dbReference type="SMART" id="SM00849"/>
    </source>
</evidence>
<protein>
    <submittedName>
        <fullName evidence="3">Ribonuclease BN, tRNA processing enzyme</fullName>
    </submittedName>
</protein>
<proteinExistence type="predicted"/>
<dbReference type="Pfam" id="PF12706">
    <property type="entry name" value="Lactamase_B_2"/>
    <property type="match status" value="1"/>
</dbReference>
<keyword evidence="1" id="KW-0378">Hydrolase</keyword>
<sequence>MTDSPETIRLTVLGSGSAMAVPDRAQTGLLLETGDRALLVDCGSGVLGRLAGTDVGYEGVGTVLLTHHHLDHVSDLLALLKARWLAGQEHLEVLGPPGTKSLLDGLLDVHEYLDGRVDLAVREVTPGDDFSAGGFDVAAADTRHSLPGHAYRFAPVESGVAARDGPVAFSGDTEAFAGIARFVDGASVLLHDCSFPDDVDVSNHPTPTALGEALADVDVGRLYLTHLYPHTRGREEEMVDAVSAAGFSGEVETARDGLRLSIPVNGDSGSA</sequence>
<keyword evidence="4" id="KW-1185">Reference proteome</keyword>
<evidence type="ECO:0000313" key="4">
    <source>
        <dbReference type="Proteomes" id="UP000199079"/>
    </source>
</evidence>
<dbReference type="CDD" id="cd07719">
    <property type="entry name" value="arylsulfatase_AtsA-like_MBL-fold"/>
    <property type="match status" value="1"/>
</dbReference>
<dbReference type="PANTHER" id="PTHR46018">
    <property type="entry name" value="ZINC PHOSPHODIESTERASE ELAC PROTEIN 1"/>
    <property type="match status" value="1"/>
</dbReference>
<dbReference type="InterPro" id="IPR001279">
    <property type="entry name" value="Metallo-B-lactamas"/>
</dbReference>
<dbReference type="EMBL" id="FNPC01000009">
    <property type="protein sequence ID" value="SDY73807.1"/>
    <property type="molecule type" value="Genomic_DNA"/>
</dbReference>
<dbReference type="PANTHER" id="PTHR46018:SF3">
    <property type="entry name" value="ARYLSULFATASE"/>
    <property type="match status" value="1"/>
</dbReference>
<organism evidence="3 4">
    <name type="scientific">Halopenitus persicus</name>
    <dbReference type="NCBI Taxonomy" id="1048396"/>
    <lineage>
        <taxon>Archaea</taxon>
        <taxon>Methanobacteriati</taxon>
        <taxon>Methanobacteriota</taxon>
        <taxon>Stenosarchaea group</taxon>
        <taxon>Halobacteria</taxon>
        <taxon>Halobacteriales</taxon>
        <taxon>Haloferacaceae</taxon>
        <taxon>Halopenitus</taxon>
    </lineage>
</organism>
<dbReference type="AlphaFoldDB" id="A0A1H3MAP7"/>
<accession>A0A1H3MAP7</accession>
<gene>
    <name evidence="3" type="ORF">SAMN05216564_10924</name>
</gene>
<dbReference type="Proteomes" id="UP000199079">
    <property type="component" value="Unassembled WGS sequence"/>
</dbReference>
<evidence type="ECO:0000256" key="1">
    <source>
        <dbReference type="ARBA" id="ARBA00022801"/>
    </source>
</evidence>
<dbReference type="SMART" id="SM00849">
    <property type="entry name" value="Lactamase_B"/>
    <property type="match status" value="1"/>
</dbReference>
<dbReference type="InterPro" id="IPR036866">
    <property type="entry name" value="RibonucZ/Hydroxyglut_hydro"/>
</dbReference>
<feature type="domain" description="Metallo-beta-lactamase" evidence="2">
    <location>
        <begin position="25"/>
        <end position="226"/>
    </location>
</feature>
<dbReference type="GO" id="GO:0042781">
    <property type="term" value="F:3'-tRNA processing endoribonuclease activity"/>
    <property type="evidence" value="ECO:0007669"/>
    <property type="project" value="TreeGrafter"/>
</dbReference>
<evidence type="ECO:0000313" key="3">
    <source>
        <dbReference type="EMBL" id="SDY73807.1"/>
    </source>
</evidence>
<dbReference type="Gene3D" id="3.60.15.10">
    <property type="entry name" value="Ribonuclease Z/Hydroxyacylglutathione hydrolase-like"/>
    <property type="match status" value="1"/>
</dbReference>
<reference evidence="4" key="1">
    <citation type="submission" date="2016-10" db="EMBL/GenBank/DDBJ databases">
        <authorList>
            <person name="Varghese N."/>
            <person name="Submissions S."/>
        </authorList>
    </citation>
    <scope>NUCLEOTIDE SEQUENCE [LARGE SCALE GENOMIC DNA]</scope>
    <source>
        <strain evidence="4">DC30,IBRC 10041,KCTC 4046</strain>
    </source>
</reference>
<name>A0A1H3MAP7_9EURY</name>
<dbReference type="InterPro" id="IPR044094">
    <property type="entry name" value="AtsA-like_MBL-fold"/>
</dbReference>